<protein>
    <submittedName>
        <fullName evidence="1">Uncharacterized protein</fullName>
    </submittedName>
</protein>
<dbReference type="EMBL" id="GBRH01250669">
    <property type="protein sequence ID" value="JAD47226.1"/>
    <property type="molecule type" value="Transcribed_RNA"/>
</dbReference>
<reference evidence="1" key="1">
    <citation type="submission" date="2014-09" db="EMBL/GenBank/DDBJ databases">
        <authorList>
            <person name="Magalhaes I.L.F."/>
            <person name="Oliveira U."/>
            <person name="Santos F.R."/>
            <person name="Vidigal T.H.D.A."/>
            <person name="Brescovit A.D."/>
            <person name="Santos A.J."/>
        </authorList>
    </citation>
    <scope>NUCLEOTIDE SEQUENCE</scope>
    <source>
        <tissue evidence="1">Shoot tissue taken approximately 20 cm above the soil surface</tissue>
    </source>
</reference>
<organism evidence="1">
    <name type="scientific">Arundo donax</name>
    <name type="common">Giant reed</name>
    <name type="synonym">Donax arundinaceus</name>
    <dbReference type="NCBI Taxonomy" id="35708"/>
    <lineage>
        <taxon>Eukaryota</taxon>
        <taxon>Viridiplantae</taxon>
        <taxon>Streptophyta</taxon>
        <taxon>Embryophyta</taxon>
        <taxon>Tracheophyta</taxon>
        <taxon>Spermatophyta</taxon>
        <taxon>Magnoliopsida</taxon>
        <taxon>Liliopsida</taxon>
        <taxon>Poales</taxon>
        <taxon>Poaceae</taxon>
        <taxon>PACMAD clade</taxon>
        <taxon>Arundinoideae</taxon>
        <taxon>Arundineae</taxon>
        <taxon>Arundo</taxon>
    </lineage>
</organism>
<proteinExistence type="predicted"/>
<accession>A0A0A9A809</accession>
<evidence type="ECO:0000313" key="1">
    <source>
        <dbReference type="EMBL" id="JAD47226.1"/>
    </source>
</evidence>
<reference evidence="1" key="2">
    <citation type="journal article" date="2015" name="Data Brief">
        <title>Shoot transcriptome of the giant reed, Arundo donax.</title>
        <authorList>
            <person name="Barrero R.A."/>
            <person name="Guerrero F.D."/>
            <person name="Moolhuijzen P."/>
            <person name="Goolsby J.A."/>
            <person name="Tidwell J."/>
            <person name="Bellgard S.E."/>
            <person name="Bellgard M.I."/>
        </authorList>
    </citation>
    <scope>NUCLEOTIDE SEQUENCE</scope>
    <source>
        <tissue evidence="1">Shoot tissue taken approximately 20 cm above the soil surface</tissue>
    </source>
</reference>
<name>A0A0A9A809_ARUDO</name>
<sequence length="10" mass="1157">MRKKAKAVPE</sequence>